<accession>A0ABU7BEB3</accession>
<evidence type="ECO:0000313" key="1">
    <source>
        <dbReference type="EMBL" id="MED6248420.1"/>
    </source>
</evidence>
<sequence>MAFPLSPFQTSTSFSSSSFLYRWAVLFFLIPLHPLCQLKFLYAVSVLPPLPFSLSLSLRPSSCWPEEQLTKSKPRGPWLWLRLQPWLCSPLASSLLPLA</sequence>
<reference evidence="1 2" key="1">
    <citation type="submission" date="2021-07" db="EMBL/GenBank/DDBJ databases">
        <authorList>
            <person name="Palmer J.M."/>
        </authorList>
    </citation>
    <scope>NUCLEOTIDE SEQUENCE [LARGE SCALE GENOMIC DNA]</scope>
    <source>
        <strain evidence="1 2">AT_MEX2019</strain>
        <tissue evidence="1">Muscle</tissue>
    </source>
</reference>
<comment type="caution">
    <text evidence="1">The sequence shown here is derived from an EMBL/GenBank/DDBJ whole genome shotgun (WGS) entry which is preliminary data.</text>
</comment>
<proteinExistence type="predicted"/>
<evidence type="ECO:0000313" key="2">
    <source>
        <dbReference type="Proteomes" id="UP001345963"/>
    </source>
</evidence>
<name>A0ABU7BEB3_9TELE</name>
<protein>
    <submittedName>
        <fullName evidence="1">Uncharacterized protein</fullName>
    </submittedName>
</protein>
<dbReference type="Proteomes" id="UP001345963">
    <property type="component" value="Unassembled WGS sequence"/>
</dbReference>
<dbReference type="EMBL" id="JAHUTI010050188">
    <property type="protein sequence ID" value="MED6248420.1"/>
    <property type="molecule type" value="Genomic_DNA"/>
</dbReference>
<gene>
    <name evidence="1" type="ORF">ATANTOWER_000180</name>
</gene>
<organism evidence="1 2">
    <name type="scientific">Ataeniobius toweri</name>
    <dbReference type="NCBI Taxonomy" id="208326"/>
    <lineage>
        <taxon>Eukaryota</taxon>
        <taxon>Metazoa</taxon>
        <taxon>Chordata</taxon>
        <taxon>Craniata</taxon>
        <taxon>Vertebrata</taxon>
        <taxon>Euteleostomi</taxon>
        <taxon>Actinopterygii</taxon>
        <taxon>Neopterygii</taxon>
        <taxon>Teleostei</taxon>
        <taxon>Neoteleostei</taxon>
        <taxon>Acanthomorphata</taxon>
        <taxon>Ovalentaria</taxon>
        <taxon>Atherinomorphae</taxon>
        <taxon>Cyprinodontiformes</taxon>
        <taxon>Goodeidae</taxon>
        <taxon>Ataeniobius</taxon>
    </lineage>
</organism>
<keyword evidence="2" id="KW-1185">Reference proteome</keyword>